<dbReference type="EMBL" id="QXGA01000225">
    <property type="protein sequence ID" value="KAE9149699.1"/>
    <property type="molecule type" value="Genomic_DNA"/>
</dbReference>
<feature type="compositionally biased region" description="Acidic residues" evidence="1">
    <location>
        <begin position="230"/>
        <end position="244"/>
    </location>
</feature>
<dbReference type="EMBL" id="QXFW01000429">
    <property type="protein sequence ID" value="KAE9012515.1"/>
    <property type="molecule type" value="Genomic_DNA"/>
</dbReference>
<reference evidence="7 8" key="1">
    <citation type="submission" date="2018-08" db="EMBL/GenBank/DDBJ databases">
        <title>Genomic investigation of the strawberry pathogen Phytophthora fragariae indicates pathogenicity is determined by transcriptional variation in three key races.</title>
        <authorList>
            <person name="Adams T.M."/>
            <person name="Armitage A.D."/>
            <person name="Sobczyk M.K."/>
            <person name="Bates H.J."/>
            <person name="Dunwell J.M."/>
            <person name="Nellist C.F."/>
            <person name="Harrison R.J."/>
        </authorList>
    </citation>
    <scope>NUCLEOTIDE SEQUENCE [LARGE SCALE GENOMIC DNA]</scope>
    <source>
        <strain evidence="6 8">A4</strain>
        <strain evidence="5 9">BC-1</strain>
        <strain evidence="4 10">NOV-5</strain>
        <strain evidence="2 7">NOV-9</strain>
        <strain evidence="3 11">SCRP245</strain>
    </source>
</reference>
<evidence type="ECO:0000313" key="4">
    <source>
        <dbReference type="EMBL" id="KAE9149699.1"/>
    </source>
</evidence>
<sequence length="351" mass="38976">MAGFPYYNRFAYNTRGFWDTPFQRVAQQLGSRRLFNFRLIREFACAELTARDLKVKSVWRDLREQGWTRKPPPRRGLDDRYFYLRPGGDASGTDDVDFFRGEDAVLEYYATVSAVDSEASVADVSREASSASPTHMRYQAPGKRPVRWSARRSLEEATRPTARRTPPRPTQVLIATSPHRTPGDSADNEDEDDFDSSADSAMSNGATSGRESDPGDEDVEISALGIELLADDDDDLDTVGEGDNEPQGGAMESGDEAEKVDIETREFDSDEKMEPQCAPDDDHDDPEETELEITAEVLFAENFLSQFSGEDEVLAGNLKTQVLREMSATGCEDVVAPDTAEYLNCGRFTAG</sequence>
<dbReference type="EMBL" id="QXGE01000224">
    <property type="protein sequence ID" value="KAE9319529.1"/>
    <property type="molecule type" value="Genomic_DNA"/>
</dbReference>
<evidence type="ECO:0000313" key="5">
    <source>
        <dbReference type="EMBL" id="KAE9244871.1"/>
    </source>
</evidence>
<evidence type="ECO:0000313" key="3">
    <source>
        <dbReference type="EMBL" id="KAE9012515.1"/>
    </source>
</evidence>
<evidence type="ECO:0000313" key="10">
    <source>
        <dbReference type="Proteomes" id="UP000440732"/>
    </source>
</evidence>
<evidence type="ECO:0000313" key="8">
    <source>
        <dbReference type="Proteomes" id="UP000437068"/>
    </source>
</evidence>
<dbReference type="PANTHER" id="PTHR37069:SF2">
    <property type="entry name" value="PIGGYBAC TRANSPOSABLE ELEMENT-DERIVED PROTEIN DOMAIN-CONTAINING PROTEIN"/>
    <property type="match status" value="1"/>
</dbReference>
<dbReference type="PANTHER" id="PTHR37069">
    <property type="entry name" value="DDE_TNP_1_7 DOMAIN-CONTAINING PROTEIN"/>
    <property type="match status" value="1"/>
</dbReference>
<feature type="compositionally biased region" description="Acidic residues" evidence="1">
    <location>
        <begin position="279"/>
        <end position="289"/>
    </location>
</feature>
<feature type="region of interest" description="Disordered" evidence="1">
    <location>
        <begin position="230"/>
        <end position="289"/>
    </location>
</feature>
<feature type="region of interest" description="Disordered" evidence="1">
    <location>
        <begin position="119"/>
        <end position="217"/>
    </location>
</feature>
<dbReference type="AlphaFoldDB" id="A0A6A3FDA3"/>
<dbReference type="Proteomes" id="UP000437068">
    <property type="component" value="Unassembled WGS sequence"/>
</dbReference>
<proteinExistence type="predicted"/>
<dbReference type="EMBL" id="QXGD01000281">
    <property type="protein sequence ID" value="KAE9244871.1"/>
    <property type="molecule type" value="Genomic_DNA"/>
</dbReference>
<protein>
    <submittedName>
        <fullName evidence="2">Uncharacterized protein</fullName>
    </submittedName>
</protein>
<evidence type="ECO:0000313" key="11">
    <source>
        <dbReference type="Proteomes" id="UP000460718"/>
    </source>
</evidence>
<evidence type="ECO:0000313" key="9">
    <source>
        <dbReference type="Proteomes" id="UP000440367"/>
    </source>
</evidence>
<dbReference type="Proteomes" id="UP000440732">
    <property type="component" value="Unassembled WGS sequence"/>
</dbReference>
<feature type="compositionally biased region" description="Acidic residues" evidence="1">
    <location>
        <begin position="186"/>
        <end position="196"/>
    </location>
</feature>
<name>A0A6A3FDA3_9STRA</name>
<dbReference type="EMBL" id="QXGF01000270">
    <property type="protein sequence ID" value="KAE8943113.1"/>
    <property type="molecule type" value="Genomic_DNA"/>
</dbReference>
<gene>
    <name evidence="6" type="ORF">PF001_g5836</name>
    <name evidence="5" type="ORF">PF002_g7534</name>
    <name evidence="4" type="ORF">PF006_g5831</name>
    <name evidence="2" type="ORF">PF009_g7147</name>
    <name evidence="3" type="ORF">PF011_g8879</name>
</gene>
<organism evidence="2 7">
    <name type="scientific">Phytophthora fragariae</name>
    <dbReference type="NCBI Taxonomy" id="53985"/>
    <lineage>
        <taxon>Eukaryota</taxon>
        <taxon>Sar</taxon>
        <taxon>Stramenopiles</taxon>
        <taxon>Oomycota</taxon>
        <taxon>Peronosporomycetes</taxon>
        <taxon>Peronosporales</taxon>
        <taxon>Peronosporaceae</taxon>
        <taxon>Phytophthora</taxon>
    </lineage>
</organism>
<accession>A0A6A3FDA3</accession>
<dbReference type="Proteomes" id="UP000429523">
    <property type="component" value="Unassembled WGS sequence"/>
</dbReference>
<evidence type="ECO:0000313" key="7">
    <source>
        <dbReference type="Proteomes" id="UP000429523"/>
    </source>
</evidence>
<comment type="caution">
    <text evidence="2">The sequence shown here is derived from an EMBL/GenBank/DDBJ whole genome shotgun (WGS) entry which is preliminary data.</text>
</comment>
<feature type="compositionally biased region" description="Basic and acidic residues" evidence="1">
    <location>
        <begin position="256"/>
        <end position="274"/>
    </location>
</feature>
<dbReference type="Proteomes" id="UP000440367">
    <property type="component" value="Unassembled WGS sequence"/>
</dbReference>
<evidence type="ECO:0000313" key="2">
    <source>
        <dbReference type="EMBL" id="KAE8943113.1"/>
    </source>
</evidence>
<dbReference type="Proteomes" id="UP000460718">
    <property type="component" value="Unassembled WGS sequence"/>
</dbReference>
<evidence type="ECO:0000313" key="6">
    <source>
        <dbReference type="EMBL" id="KAE9319529.1"/>
    </source>
</evidence>
<evidence type="ECO:0000256" key="1">
    <source>
        <dbReference type="SAM" id="MobiDB-lite"/>
    </source>
</evidence>